<accession>A0A2W1N4G3</accession>
<evidence type="ECO:0000256" key="2">
    <source>
        <dbReference type="ARBA" id="ARBA00022723"/>
    </source>
</evidence>
<comment type="similarity">
    <text evidence="1">Belongs to the DinB family.</text>
</comment>
<evidence type="ECO:0000313" key="4">
    <source>
        <dbReference type="EMBL" id="PZE19247.1"/>
    </source>
</evidence>
<dbReference type="SUPFAM" id="SSF109854">
    <property type="entry name" value="DinB/YfiT-like putative metalloenzymes"/>
    <property type="match status" value="1"/>
</dbReference>
<feature type="binding site" evidence="3">
    <location>
        <position position="63"/>
    </location>
    <ligand>
        <name>a divalent metal cation</name>
        <dbReference type="ChEBI" id="CHEBI:60240"/>
    </ligand>
</feature>
<sequence>MCQQHNSAAEQGQAQPKHQALLEYDYHMWATDKVFDRLKELRDEVYRIKMESTFSCVAEVMSHILLADRVWLGVMSDTASMRSRIRPAAA</sequence>
<evidence type="ECO:0000256" key="1">
    <source>
        <dbReference type="ARBA" id="ARBA00008635"/>
    </source>
</evidence>
<dbReference type="EMBL" id="NHRJ02000019">
    <property type="protein sequence ID" value="PZE19247.1"/>
    <property type="molecule type" value="Genomic_DNA"/>
</dbReference>
<evidence type="ECO:0008006" key="6">
    <source>
        <dbReference type="Google" id="ProtNLM"/>
    </source>
</evidence>
<dbReference type="AlphaFoldDB" id="A0A2W1N4G3"/>
<dbReference type="GO" id="GO:0046872">
    <property type="term" value="F:metal ion binding"/>
    <property type="evidence" value="ECO:0007669"/>
    <property type="project" value="UniProtKB-KW"/>
</dbReference>
<proteinExistence type="inferred from homology"/>
<comment type="caution">
    <text evidence="4">The sequence shown here is derived from an EMBL/GenBank/DDBJ whole genome shotgun (WGS) entry which is preliminary data.</text>
</comment>
<dbReference type="InterPro" id="IPR007837">
    <property type="entry name" value="DinB"/>
</dbReference>
<name>A0A2W1N4G3_PAEXE</name>
<organism evidence="4 5">
    <name type="scientific">Paenibacillus xerothermodurans</name>
    <dbReference type="NCBI Taxonomy" id="1977292"/>
    <lineage>
        <taxon>Bacteria</taxon>
        <taxon>Bacillati</taxon>
        <taxon>Bacillota</taxon>
        <taxon>Bacilli</taxon>
        <taxon>Bacillales</taxon>
        <taxon>Paenibacillaceae</taxon>
        <taxon>Paenibacillus</taxon>
    </lineage>
</organism>
<dbReference type="Proteomes" id="UP000214746">
    <property type="component" value="Unassembled WGS sequence"/>
</dbReference>
<dbReference type="Pfam" id="PF05163">
    <property type="entry name" value="DinB"/>
    <property type="match status" value="1"/>
</dbReference>
<dbReference type="InterPro" id="IPR034660">
    <property type="entry name" value="DinB/YfiT-like"/>
</dbReference>
<reference evidence="4" key="1">
    <citation type="submission" date="2018-06" db="EMBL/GenBank/DDBJ databases">
        <title>Paenibacillus xerothermodurans sp. nov. an extremely dry heat resistant spore forming bacterium isolated from the soil of Cape Canaveral, Florida.</title>
        <authorList>
            <person name="Seuylemezian A."/>
            <person name="Kaur N."/>
            <person name="Patil P."/>
            <person name="Patil P."/>
            <person name="Mayilraj S."/>
            <person name="Vaishampayan P."/>
        </authorList>
    </citation>
    <scope>NUCLEOTIDE SEQUENCE [LARGE SCALE GENOMIC DNA]</scope>
    <source>
        <strain evidence="4">ATCC 27380</strain>
    </source>
</reference>
<protein>
    <recommendedName>
        <fullName evidence="6">DinB family protein</fullName>
    </recommendedName>
</protein>
<keyword evidence="5" id="KW-1185">Reference proteome</keyword>
<evidence type="ECO:0000256" key="3">
    <source>
        <dbReference type="PIRSR" id="PIRSR607837-1"/>
    </source>
</evidence>
<evidence type="ECO:0000313" key="5">
    <source>
        <dbReference type="Proteomes" id="UP000214746"/>
    </source>
</evidence>
<gene>
    <name evidence="4" type="ORF">CBW46_019360</name>
</gene>
<keyword evidence="2 3" id="KW-0479">Metal-binding</keyword>
<dbReference type="RefSeq" id="WP_089201608.1">
    <property type="nucleotide sequence ID" value="NZ_NHRJ02000019.1"/>
</dbReference>
<dbReference type="OrthoDB" id="9811413at2"/>
<dbReference type="Gene3D" id="1.20.120.450">
    <property type="entry name" value="dinb family like domain"/>
    <property type="match status" value="1"/>
</dbReference>